<keyword evidence="3" id="KW-1185">Reference proteome</keyword>
<gene>
    <name evidence="2" type="ORF">ONB1V03_LOCUS18083</name>
</gene>
<dbReference type="PROSITE" id="PS50208">
    <property type="entry name" value="CASPASE_P20"/>
    <property type="match status" value="1"/>
</dbReference>
<name>A0A7R9QYC8_9ACAR</name>
<proteinExistence type="predicted"/>
<evidence type="ECO:0000313" key="3">
    <source>
        <dbReference type="Proteomes" id="UP000728032"/>
    </source>
</evidence>
<dbReference type="Proteomes" id="UP000728032">
    <property type="component" value="Unassembled WGS sequence"/>
</dbReference>
<feature type="non-terminal residue" evidence="2">
    <location>
        <position position="1"/>
    </location>
</feature>
<dbReference type="EMBL" id="OC938794">
    <property type="protein sequence ID" value="CAD7661522.1"/>
    <property type="molecule type" value="Genomic_DNA"/>
</dbReference>
<organism evidence="2">
    <name type="scientific">Oppiella nova</name>
    <dbReference type="NCBI Taxonomy" id="334625"/>
    <lineage>
        <taxon>Eukaryota</taxon>
        <taxon>Metazoa</taxon>
        <taxon>Ecdysozoa</taxon>
        <taxon>Arthropoda</taxon>
        <taxon>Chelicerata</taxon>
        <taxon>Arachnida</taxon>
        <taxon>Acari</taxon>
        <taxon>Acariformes</taxon>
        <taxon>Sarcoptiformes</taxon>
        <taxon>Oribatida</taxon>
        <taxon>Brachypylina</taxon>
        <taxon>Oppioidea</taxon>
        <taxon>Oppiidae</taxon>
        <taxon>Oppiella</taxon>
    </lineage>
</organism>
<dbReference type="SUPFAM" id="SSF52129">
    <property type="entry name" value="Caspase-like"/>
    <property type="match status" value="1"/>
</dbReference>
<dbReference type="InterPro" id="IPR001309">
    <property type="entry name" value="Pept_C14_p20"/>
</dbReference>
<dbReference type="EMBL" id="CAJPVJ010023969">
    <property type="protein sequence ID" value="CAG2178658.1"/>
    <property type="molecule type" value="Genomic_DNA"/>
</dbReference>
<dbReference type="OrthoDB" id="6097640at2759"/>
<protein>
    <recommendedName>
        <fullName evidence="1">Caspase family p20 domain-containing protein</fullName>
    </recommendedName>
</protein>
<dbReference type="GO" id="GO:0004197">
    <property type="term" value="F:cysteine-type endopeptidase activity"/>
    <property type="evidence" value="ECO:0007669"/>
    <property type="project" value="InterPro"/>
</dbReference>
<dbReference type="GO" id="GO:0006508">
    <property type="term" value="P:proteolysis"/>
    <property type="evidence" value="ECO:0007669"/>
    <property type="project" value="InterPro"/>
</dbReference>
<evidence type="ECO:0000313" key="2">
    <source>
        <dbReference type="EMBL" id="CAD7661522.1"/>
    </source>
</evidence>
<sequence length="257" mass="29836">MVTSDDHTIDDMIHSLLNKINLGLITTNDEPLLGKMKEIQVNENHIKIKIEEIRRELKKPGRLIKLLDATGLHQEAIGMAEMFRMEEPWPYTNDMDLKVINASILRSGSSRYFLMEFQPRGRAIVFVTTDGLMDEADRWASIFKQLGFQYAVYRDATCIQIRDVLEVIRDKPFDANALFVVFIGGGYNENICGYGNRPHNEMSFTDIVDIFSDRNPTKQLETDQEIEKHIHMNYNLPRTYVIYTHSKSMDSWRNPTE</sequence>
<evidence type="ECO:0000259" key="1">
    <source>
        <dbReference type="PROSITE" id="PS50208"/>
    </source>
</evidence>
<dbReference type="Gene3D" id="3.40.50.1460">
    <property type="match status" value="1"/>
</dbReference>
<dbReference type="AlphaFoldDB" id="A0A7R9QYC8"/>
<reference evidence="2" key="1">
    <citation type="submission" date="2020-11" db="EMBL/GenBank/DDBJ databases">
        <authorList>
            <person name="Tran Van P."/>
        </authorList>
    </citation>
    <scope>NUCLEOTIDE SEQUENCE</scope>
</reference>
<dbReference type="InterPro" id="IPR029030">
    <property type="entry name" value="Caspase-like_dom_sf"/>
</dbReference>
<feature type="domain" description="Caspase family p20" evidence="1">
    <location>
        <begin position="135"/>
        <end position="215"/>
    </location>
</feature>
<accession>A0A7R9QYC8</accession>